<dbReference type="AlphaFoldDB" id="A0A2T0WFM7"/>
<reference evidence="1 2" key="1">
    <citation type="submission" date="2018-03" db="EMBL/GenBank/DDBJ databases">
        <title>Genomic Encyclopedia of Archaeal and Bacterial Type Strains, Phase II (KMG-II): from individual species to whole genera.</title>
        <authorList>
            <person name="Goeker M."/>
        </authorList>
    </citation>
    <scope>NUCLEOTIDE SEQUENCE [LARGE SCALE GENOMIC DNA]</scope>
    <source>
        <strain evidence="1 2">DSM 27929</strain>
    </source>
</reference>
<accession>A0A2T0WFM7</accession>
<dbReference type="EMBL" id="PVTR01000012">
    <property type="protein sequence ID" value="PRY85511.1"/>
    <property type="molecule type" value="Genomic_DNA"/>
</dbReference>
<proteinExistence type="predicted"/>
<evidence type="ECO:0000313" key="2">
    <source>
        <dbReference type="Proteomes" id="UP000238157"/>
    </source>
</evidence>
<keyword evidence="2" id="KW-1185">Reference proteome</keyword>
<name>A0A2T0WFM7_9BACT</name>
<organism evidence="1 2">
    <name type="scientific">Mongoliibacter ruber</name>
    <dbReference type="NCBI Taxonomy" id="1750599"/>
    <lineage>
        <taxon>Bacteria</taxon>
        <taxon>Pseudomonadati</taxon>
        <taxon>Bacteroidota</taxon>
        <taxon>Cytophagia</taxon>
        <taxon>Cytophagales</taxon>
        <taxon>Cyclobacteriaceae</taxon>
        <taxon>Mongoliibacter</taxon>
    </lineage>
</organism>
<dbReference type="Proteomes" id="UP000238157">
    <property type="component" value="Unassembled WGS sequence"/>
</dbReference>
<gene>
    <name evidence="1" type="ORF">CLW00_11292</name>
</gene>
<evidence type="ECO:0000313" key="1">
    <source>
        <dbReference type="EMBL" id="PRY85511.1"/>
    </source>
</evidence>
<protein>
    <submittedName>
        <fullName evidence="1">Uncharacterized protein</fullName>
    </submittedName>
</protein>
<comment type="caution">
    <text evidence="1">The sequence shown here is derived from an EMBL/GenBank/DDBJ whole genome shotgun (WGS) entry which is preliminary data.</text>
</comment>
<sequence length="56" mass="6250">MKVDPSCACSYSVCADFLEAIPLSRLILLLEIILTASKSKIDFLIMDLIAKAHFYN</sequence>